<proteinExistence type="predicted"/>
<comment type="subcellular location">
    <subcellularLocation>
        <location evidence="1">Cell membrane</location>
        <topology evidence="1">Multi-pass membrane protein</topology>
    </subcellularLocation>
</comment>
<evidence type="ECO:0000313" key="8">
    <source>
        <dbReference type="Proteomes" id="UP000721415"/>
    </source>
</evidence>
<name>A0ABS0LRV4_9LACT</name>
<dbReference type="PANTHER" id="PTHR30509:SF27">
    <property type="entry name" value="UPF0421 PROTEIN YGAE"/>
    <property type="match status" value="1"/>
</dbReference>
<evidence type="ECO:0000256" key="6">
    <source>
        <dbReference type="SAM" id="Phobius"/>
    </source>
</evidence>
<comment type="caution">
    <text evidence="7">The sequence shown here is derived from an EMBL/GenBank/DDBJ whole genome shotgun (WGS) entry which is preliminary data.</text>
</comment>
<evidence type="ECO:0000256" key="4">
    <source>
        <dbReference type="ARBA" id="ARBA00022989"/>
    </source>
</evidence>
<dbReference type="Pfam" id="PF06081">
    <property type="entry name" value="ArAE_1"/>
    <property type="match status" value="1"/>
</dbReference>
<gene>
    <name evidence="7" type="ORF">HZY91_07660</name>
</gene>
<dbReference type="EMBL" id="JACBXQ010000004">
    <property type="protein sequence ID" value="MBG9986772.1"/>
    <property type="molecule type" value="Genomic_DNA"/>
</dbReference>
<evidence type="ECO:0000256" key="5">
    <source>
        <dbReference type="ARBA" id="ARBA00023136"/>
    </source>
</evidence>
<feature type="transmembrane region" description="Helical" evidence="6">
    <location>
        <begin position="12"/>
        <end position="36"/>
    </location>
</feature>
<feature type="transmembrane region" description="Helical" evidence="6">
    <location>
        <begin position="85"/>
        <end position="112"/>
    </location>
</feature>
<keyword evidence="5 6" id="KW-0472">Membrane</keyword>
<dbReference type="Proteomes" id="UP000721415">
    <property type="component" value="Unassembled WGS sequence"/>
</dbReference>
<sequence>MKIGARVLKTGLAITLSIYIANFILPTGYGTLAAIGASLSTKPSIKTSFETLVSRIISNIIGGIIAVAMMYALNTSPITIGITCVVTIAVLNALNMSNVIPLSVVNITVIMLGKTENYYSYALIRILETTIGVVVAFIVNWLIFPPKYDRTFFSVLESTTLEVLMLLRAALRKNTEFSTLNTDLQWARARIDKFKELFQLLRQEWLFTPKQRIATSRKLVVYREMGRATSLAIELLDALHRNSQVYNDFPLEMRSRFRRRIETLMSAHEQILLKFYGKVGIDEVNYMSMKLEHRDEYIQMFFDHVRTDTGIDTESFIRGGNSIIEILAASIHYEEQLNRLNHIVRLYKKRHDHEEIPFQHYDETN</sequence>
<dbReference type="PANTHER" id="PTHR30509">
    <property type="entry name" value="P-HYDROXYBENZOIC ACID EFFLUX PUMP SUBUNIT-RELATED"/>
    <property type="match status" value="1"/>
</dbReference>
<feature type="transmembrane region" description="Helical" evidence="6">
    <location>
        <begin position="56"/>
        <end position="73"/>
    </location>
</feature>
<feature type="transmembrane region" description="Helical" evidence="6">
    <location>
        <begin position="118"/>
        <end position="144"/>
    </location>
</feature>
<protein>
    <submittedName>
        <fullName evidence="7">Aromatic acid exporter family protein</fullName>
    </submittedName>
</protein>
<organism evidence="7 8">
    <name type="scientific">Facklamia lactis</name>
    <dbReference type="NCBI Taxonomy" id="2749967"/>
    <lineage>
        <taxon>Bacteria</taxon>
        <taxon>Bacillati</taxon>
        <taxon>Bacillota</taxon>
        <taxon>Bacilli</taxon>
        <taxon>Lactobacillales</taxon>
        <taxon>Aerococcaceae</taxon>
        <taxon>Facklamia</taxon>
    </lineage>
</organism>
<evidence type="ECO:0000256" key="2">
    <source>
        <dbReference type="ARBA" id="ARBA00022475"/>
    </source>
</evidence>
<evidence type="ECO:0000313" key="7">
    <source>
        <dbReference type="EMBL" id="MBG9986772.1"/>
    </source>
</evidence>
<dbReference type="InterPro" id="IPR010343">
    <property type="entry name" value="ArAE_1"/>
</dbReference>
<accession>A0ABS0LRV4</accession>
<keyword evidence="3 6" id="KW-0812">Transmembrane</keyword>
<keyword evidence="2" id="KW-1003">Cell membrane</keyword>
<evidence type="ECO:0000256" key="1">
    <source>
        <dbReference type="ARBA" id="ARBA00004651"/>
    </source>
</evidence>
<evidence type="ECO:0000256" key="3">
    <source>
        <dbReference type="ARBA" id="ARBA00022692"/>
    </source>
</evidence>
<reference evidence="7 8" key="1">
    <citation type="submission" date="2020-07" db="EMBL/GenBank/DDBJ databases">
        <title>Facklamia lactis sp. nov., isolated from raw milk.</title>
        <authorList>
            <person name="Doll E.V."/>
            <person name="Huptas C."/>
            <person name="Staib L."/>
            <person name="Wenning M."/>
            <person name="Scherer S."/>
        </authorList>
    </citation>
    <scope>NUCLEOTIDE SEQUENCE [LARGE SCALE GENOMIC DNA]</scope>
    <source>
        <strain evidence="7 8">DSM 111018</strain>
    </source>
</reference>
<keyword evidence="8" id="KW-1185">Reference proteome</keyword>
<dbReference type="RefSeq" id="WP_197115685.1">
    <property type="nucleotide sequence ID" value="NZ_JACBXQ010000004.1"/>
</dbReference>
<keyword evidence="4 6" id="KW-1133">Transmembrane helix</keyword>